<dbReference type="Gene3D" id="3.40.50.1820">
    <property type="entry name" value="alpha/beta hydrolase"/>
    <property type="match status" value="1"/>
</dbReference>
<evidence type="ECO:0000313" key="7">
    <source>
        <dbReference type="Proteomes" id="UP000683291"/>
    </source>
</evidence>
<dbReference type="RefSeq" id="WP_212706012.1">
    <property type="nucleotide sequence ID" value="NZ_CP073581.1"/>
</dbReference>
<evidence type="ECO:0000256" key="4">
    <source>
        <dbReference type="SAM" id="Phobius"/>
    </source>
</evidence>
<feature type="domain" description="Serine aminopeptidase S33" evidence="5">
    <location>
        <begin position="86"/>
        <end position="216"/>
    </location>
</feature>
<evidence type="ECO:0000256" key="2">
    <source>
        <dbReference type="ARBA" id="ARBA00022801"/>
    </source>
</evidence>
<dbReference type="InterPro" id="IPR029058">
    <property type="entry name" value="AB_hydrolase_fold"/>
</dbReference>
<evidence type="ECO:0000313" key="6">
    <source>
        <dbReference type="EMBL" id="QUJ77819.1"/>
    </source>
</evidence>
<dbReference type="SUPFAM" id="SSF53474">
    <property type="entry name" value="alpha/beta-Hydrolases"/>
    <property type="match status" value="1"/>
</dbReference>
<dbReference type="AlphaFoldDB" id="A0A975JFZ9"/>
<feature type="transmembrane region" description="Helical" evidence="4">
    <location>
        <begin position="12"/>
        <end position="33"/>
    </location>
</feature>
<keyword evidence="4" id="KW-0472">Membrane</keyword>
<dbReference type="InterPro" id="IPR022742">
    <property type="entry name" value="Hydrolase_4"/>
</dbReference>
<feature type="region of interest" description="Disordered" evidence="3">
    <location>
        <begin position="40"/>
        <end position="65"/>
    </location>
</feature>
<dbReference type="PANTHER" id="PTHR14189">
    <property type="entry name" value="PROTEIN PHOSPHATASE METHYLESTERASE-1 RELATED"/>
    <property type="match status" value="1"/>
</dbReference>
<keyword evidence="1" id="KW-0719">Serine esterase</keyword>
<dbReference type="KEGG" id="sual:KDD17_07755"/>
<gene>
    <name evidence="6" type="ORF">KDD17_07755</name>
</gene>
<keyword evidence="2 6" id="KW-0378">Hydrolase</keyword>
<dbReference type="EMBL" id="CP073581">
    <property type="protein sequence ID" value="QUJ77819.1"/>
    <property type="molecule type" value="Genomic_DNA"/>
</dbReference>
<dbReference type="InterPro" id="IPR016812">
    <property type="entry name" value="PPase_methylesterase_euk"/>
</dbReference>
<keyword evidence="4" id="KW-0812">Transmembrane</keyword>
<evidence type="ECO:0000256" key="1">
    <source>
        <dbReference type="ARBA" id="ARBA00022487"/>
    </source>
</evidence>
<sequence>METDPGSGRDVKIILSIAASFVVTLMVAVGLAFSQEPQVPEGGGGLDFSEQLGGSDTAPAPLQSVPARDGYAMQYRRYEGAEGAPLLVLVHGSGWHGLQFDSLAKALQGKADVIVPDLRGHGTAPGRRGDIDYIGQFEDDLADLIDSQRRPGQAVILGGHSSGGGLVIRFAGGAYGETLDGAVLLAPYLQHDAPTTRSASGGWAHVALRRIIGLSILNTFRISVFNHLPVIAFNMPQDVLDGPLGDTATTRYSYRLNTGFAPRRDYLADVAALPPFLLLAGSRDEAFVAELYGPTMADATEKGRYLVLNGATHLDIVNDGRTRAEIEAFLDGY</sequence>
<dbReference type="PANTHER" id="PTHR14189:SF0">
    <property type="entry name" value="PROTEIN PHOSPHATASE METHYLESTERASE 1"/>
    <property type="match status" value="1"/>
</dbReference>
<name>A0A975JFZ9_9RHOB</name>
<reference evidence="6" key="1">
    <citation type="submission" date="2021-04" db="EMBL/GenBank/DDBJ databases">
        <title>Complete genome sequence for Sulfitobacter sp. strain JK7-1.</title>
        <authorList>
            <person name="Park S.-J."/>
        </authorList>
    </citation>
    <scope>NUCLEOTIDE SEQUENCE</scope>
    <source>
        <strain evidence="6">JK7-1</strain>
    </source>
</reference>
<evidence type="ECO:0000259" key="5">
    <source>
        <dbReference type="Pfam" id="PF12146"/>
    </source>
</evidence>
<dbReference type="Proteomes" id="UP000683291">
    <property type="component" value="Chromosome 1"/>
</dbReference>
<evidence type="ECO:0000256" key="3">
    <source>
        <dbReference type="SAM" id="MobiDB-lite"/>
    </source>
</evidence>
<protein>
    <submittedName>
        <fullName evidence="6">Alpha/beta fold hydrolase</fullName>
    </submittedName>
</protein>
<accession>A0A975JFZ9</accession>
<keyword evidence="7" id="KW-1185">Reference proteome</keyword>
<proteinExistence type="predicted"/>
<organism evidence="6 7">
    <name type="scientific">Sulfitobacter albidus</name>
    <dbReference type="NCBI Taxonomy" id="2829501"/>
    <lineage>
        <taxon>Bacteria</taxon>
        <taxon>Pseudomonadati</taxon>
        <taxon>Pseudomonadota</taxon>
        <taxon>Alphaproteobacteria</taxon>
        <taxon>Rhodobacterales</taxon>
        <taxon>Roseobacteraceae</taxon>
        <taxon>Sulfitobacter</taxon>
    </lineage>
</organism>
<dbReference type="Pfam" id="PF12146">
    <property type="entry name" value="Hydrolase_4"/>
    <property type="match status" value="1"/>
</dbReference>
<dbReference type="GO" id="GO:0051723">
    <property type="term" value="F:protein methylesterase activity"/>
    <property type="evidence" value="ECO:0007669"/>
    <property type="project" value="InterPro"/>
</dbReference>
<keyword evidence="4" id="KW-1133">Transmembrane helix</keyword>